<feature type="region of interest" description="Disordered" evidence="1">
    <location>
        <begin position="116"/>
        <end position="135"/>
    </location>
</feature>
<evidence type="ECO:0000313" key="2">
    <source>
        <dbReference type="EMBL" id="KAL0121834.1"/>
    </source>
</evidence>
<comment type="caution">
    <text evidence="2">The sequence shown here is derived from an EMBL/GenBank/DDBJ whole genome shotgun (WGS) entry which is preliminary data.</text>
</comment>
<dbReference type="AlphaFoldDB" id="A0AAW2G3L9"/>
<dbReference type="EMBL" id="JADYXP020000006">
    <property type="protein sequence ID" value="KAL0121834.1"/>
    <property type="molecule type" value="Genomic_DNA"/>
</dbReference>
<feature type="compositionally biased region" description="Basic residues" evidence="1">
    <location>
        <begin position="163"/>
        <end position="187"/>
    </location>
</feature>
<sequence>MYPRVNRRTSNIVFRVIFTVSSLARQETGCGAAEHEMEIRRRIQRVVVADIASTSCNQNMTGARTKARQLERKPNNLRGGRGLEEAPCINGATPEYASFFLNTKLLEWKLTSRNARLPNSPSQPTATVVSTQRYPPSSKVPYPSIFNYTNRSRFVGVPGVPLNHRRKLQHPERRRRPRKGILRRRNNPRINGTESAVTADIRLYKP</sequence>
<protein>
    <submittedName>
        <fullName evidence="2">Uncharacterized protein</fullName>
    </submittedName>
</protein>
<feature type="region of interest" description="Disordered" evidence="1">
    <location>
        <begin position="159"/>
        <end position="199"/>
    </location>
</feature>
<keyword evidence="3" id="KW-1185">Reference proteome</keyword>
<gene>
    <name evidence="2" type="ORF">PUN28_006949</name>
</gene>
<accession>A0AAW2G3L9</accession>
<name>A0AAW2G3L9_9HYME</name>
<evidence type="ECO:0000256" key="1">
    <source>
        <dbReference type="SAM" id="MobiDB-lite"/>
    </source>
</evidence>
<dbReference type="Proteomes" id="UP001430953">
    <property type="component" value="Unassembled WGS sequence"/>
</dbReference>
<organism evidence="2 3">
    <name type="scientific">Cardiocondyla obscurior</name>
    <dbReference type="NCBI Taxonomy" id="286306"/>
    <lineage>
        <taxon>Eukaryota</taxon>
        <taxon>Metazoa</taxon>
        <taxon>Ecdysozoa</taxon>
        <taxon>Arthropoda</taxon>
        <taxon>Hexapoda</taxon>
        <taxon>Insecta</taxon>
        <taxon>Pterygota</taxon>
        <taxon>Neoptera</taxon>
        <taxon>Endopterygota</taxon>
        <taxon>Hymenoptera</taxon>
        <taxon>Apocrita</taxon>
        <taxon>Aculeata</taxon>
        <taxon>Formicoidea</taxon>
        <taxon>Formicidae</taxon>
        <taxon>Myrmicinae</taxon>
        <taxon>Cardiocondyla</taxon>
    </lineage>
</organism>
<proteinExistence type="predicted"/>
<reference evidence="2 3" key="1">
    <citation type="submission" date="2023-03" db="EMBL/GenBank/DDBJ databases">
        <title>High recombination rates correlate with genetic variation in Cardiocondyla obscurior ants.</title>
        <authorList>
            <person name="Errbii M."/>
        </authorList>
    </citation>
    <scope>NUCLEOTIDE SEQUENCE [LARGE SCALE GENOMIC DNA]</scope>
    <source>
        <strain evidence="2">Alpha-2009</strain>
        <tissue evidence="2">Whole body</tissue>
    </source>
</reference>
<evidence type="ECO:0000313" key="3">
    <source>
        <dbReference type="Proteomes" id="UP001430953"/>
    </source>
</evidence>